<sequence>MKYFFTAFSVICIFYLFPICAQNYKTLNEKTIKWSEGSGWISYASPGNQLYGLEISIEGTVIFDSIDYNSSLVIDGYEENDEGIITVDSGDSLTINGDLIVEPGGKIIVKKNAVVQINGNLLNKGLSSLGTPYAGGDIINNGIIFVSGDYSQHAGATLTNGDSSIFTVEGIIDENKNYDSENSTLPIKLKSFTGVLTASSTIELNWATAKEENFSFFEIHRSVDNHAFEVIGYITGTGNSNTEVEYNFTDDTPPFGLLKYRLKAVDIDDSFEIFQSIIIKNTFSNQIKAYPNPVSNTTDLRLLVPEKLSGNINKVDLQSTCGRMLYSQTNFDPAIDKININGLKEGMYILKVTYNGVTDILRIFKSQ</sequence>
<feature type="domain" description="Secretion system C-terminal sorting" evidence="1">
    <location>
        <begin position="290"/>
        <end position="356"/>
    </location>
</feature>
<dbReference type="AlphaFoldDB" id="A0AA51ZVB0"/>
<protein>
    <submittedName>
        <fullName evidence="2">T9SS type A sorting domain-containing protein</fullName>
    </submittedName>
</protein>
<dbReference type="RefSeq" id="WP_322346887.1">
    <property type="nucleotide sequence ID" value="NZ_CP129968.2"/>
</dbReference>
<gene>
    <name evidence="2" type="ORF">QYS47_33805</name>
</gene>
<reference evidence="2" key="1">
    <citation type="submission" date="2023-08" db="EMBL/GenBank/DDBJ databases">
        <title>Comparative genomics and taxonomic characterization of three novel marine species of genus Marivirga.</title>
        <authorList>
            <person name="Muhammad N."/>
            <person name="Kim S.-G."/>
        </authorList>
    </citation>
    <scope>NUCLEOTIDE SEQUENCE</scope>
    <source>
        <strain evidence="2">BKB1-2</strain>
    </source>
</reference>
<evidence type="ECO:0000313" key="2">
    <source>
        <dbReference type="EMBL" id="WNB17398.1"/>
    </source>
</evidence>
<dbReference type="EMBL" id="CP129968">
    <property type="protein sequence ID" value="WNB17398.1"/>
    <property type="molecule type" value="Genomic_DNA"/>
</dbReference>
<dbReference type="Pfam" id="PF18962">
    <property type="entry name" value="Por_Secre_tail"/>
    <property type="match status" value="1"/>
</dbReference>
<dbReference type="InterPro" id="IPR026444">
    <property type="entry name" value="Secre_tail"/>
</dbReference>
<proteinExistence type="predicted"/>
<dbReference type="KEGG" id="marp:QYS47_33805"/>
<name>A0AA51ZVB0_9BACT</name>
<accession>A0AA51ZVB0</accession>
<dbReference type="Proteomes" id="UP001232019">
    <property type="component" value="Chromosome"/>
</dbReference>
<dbReference type="NCBIfam" id="TIGR04183">
    <property type="entry name" value="Por_Secre_tail"/>
    <property type="match status" value="1"/>
</dbReference>
<organism evidence="2">
    <name type="scientific">Marivirga arenosa</name>
    <dbReference type="NCBI Taxonomy" id="3059076"/>
    <lineage>
        <taxon>Bacteria</taxon>
        <taxon>Pseudomonadati</taxon>
        <taxon>Bacteroidota</taxon>
        <taxon>Cytophagia</taxon>
        <taxon>Cytophagales</taxon>
        <taxon>Marivirgaceae</taxon>
        <taxon>Marivirga</taxon>
    </lineage>
</organism>
<evidence type="ECO:0000259" key="1">
    <source>
        <dbReference type="Pfam" id="PF18962"/>
    </source>
</evidence>